<reference evidence="2 3" key="1">
    <citation type="submission" date="2019-02" db="EMBL/GenBank/DDBJ databases">
        <title>Pedobacter sp. nov., a novel speices isolated from soil of pinguins habitat in Antarcitica.</title>
        <authorList>
            <person name="He R.-H."/>
        </authorList>
    </citation>
    <scope>NUCLEOTIDE SEQUENCE [LARGE SCALE GENOMIC DNA]</scope>
    <source>
        <strain evidence="2 3">E01020</strain>
    </source>
</reference>
<evidence type="ECO:0000313" key="2">
    <source>
        <dbReference type="EMBL" id="TDG36716.1"/>
    </source>
</evidence>
<sequence>MKISIITVVFNAERYLEDCIKSVLAQTYGDIEYIVIDGGSTDGTLTILEKYQSKIHKLVSEKDNGLYDAINKGIRLATGAIIGLLNADDMLADCAVIEKVAQSFIREPKVDGVYGDLNYIHPETKKIIRAWRSKSATYLDISKGWMPAHPTLYLRRSLFNQFGYYALDLGTVADYDLIIRYFFTHKIKTFYLPILMVNMRSGGASNHSISARWMALIQDYHALKRNDVKFPLYVLFRKKFDKLAQLRIK</sequence>
<keyword evidence="2" id="KW-0808">Transferase</keyword>
<proteinExistence type="predicted"/>
<comment type="caution">
    <text evidence="2">The sequence shown here is derived from an EMBL/GenBank/DDBJ whole genome shotgun (WGS) entry which is preliminary data.</text>
</comment>
<evidence type="ECO:0000313" key="3">
    <source>
        <dbReference type="Proteomes" id="UP000295668"/>
    </source>
</evidence>
<dbReference type="OrthoDB" id="9788101at2"/>
<accession>A0A4R5MMH0</accession>
<dbReference type="CDD" id="cd06433">
    <property type="entry name" value="GT_2_WfgS_like"/>
    <property type="match status" value="1"/>
</dbReference>
<dbReference type="RefSeq" id="WP_133261664.1">
    <property type="nucleotide sequence ID" value="NZ_SJCY01000003.1"/>
</dbReference>
<dbReference type="PANTHER" id="PTHR22916:SF3">
    <property type="entry name" value="UDP-GLCNAC:BETAGAL BETA-1,3-N-ACETYLGLUCOSAMINYLTRANSFERASE-LIKE PROTEIN 1"/>
    <property type="match status" value="1"/>
</dbReference>
<dbReference type="Gene3D" id="3.90.550.10">
    <property type="entry name" value="Spore Coat Polysaccharide Biosynthesis Protein SpsA, Chain A"/>
    <property type="match status" value="1"/>
</dbReference>
<dbReference type="EMBL" id="SJCY01000003">
    <property type="protein sequence ID" value="TDG36716.1"/>
    <property type="molecule type" value="Genomic_DNA"/>
</dbReference>
<dbReference type="PANTHER" id="PTHR22916">
    <property type="entry name" value="GLYCOSYLTRANSFERASE"/>
    <property type="match status" value="1"/>
</dbReference>
<evidence type="ECO:0000259" key="1">
    <source>
        <dbReference type="Pfam" id="PF00535"/>
    </source>
</evidence>
<dbReference type="Pfam" id="PF00535">
    <property type="entry name" value="Glycos_transf_2"/>
    <property type="match status" value="1"/>
</dbReference>
<name>A0A4R5MMH0_9SPHI</name>
<organism evidence="2 3">
    <name type="scientific">Pedobacter changchengzhani</name>
    <dbReference type="NCBI Taxonomy" id="2529274"/>
    <lineage>
        <taxon>Bacteria</taxon>
        <taxon>Pseudomonadati</taxon>
        <taxon>Bacteroidota</taxon>
        <taxon>Sphingobacteriia</taxon>
        <taxon>Sphingobacteriales</taxon>
        <taxon>Sphingobacteriaceae</taxon>
        <taxon>Pedobacter</taxon>
    </lineage>
</organism>
<gene>
    <name evidence="2" type="ORF">EZJ43_05375</name>
</gene>
<dbReference type="Proteomes" id="UP000295668">
    <property type="component" value="Unassembled WGS sequence"/>
</dbReference>
<keyword evidence="3" id="KW-1185">Reference proteome</keyword>
<protein>
    <submittedName>
        <fullName evidence="2">Glycosyltransferase</fullName>
    </submittedName>
</protein>
<feature type="domain" description="Glycosyltransferase 2-like" evidence="1">
    <location>
        <begin position="4"/>
        <end position="140"/>
    </location>
</feature>
<dbReference type="AlphaFoldDB" id="A0A4R5MMH0"/>
<dbReference type="GO" id="GO:0016758">
    <property type="term" value="F:hexosyltransferase activity"/>
    <property type="evidence" value="ECO:0007669"/>
    <property type="project" value="UniProtKB-ARBA"/>
</dbReference>
<dbReference type="InterPro" id="IPR029044">
    <property type="entry name" value="Nucleotide-diphossugar_trans"/>
</dbReference>
<dbReference type="SUPFAM" id="SSF53448">
    <property type="entry name" value="Nucleotide-diphospho-sugar transferases"/>
    <property type="match status" value="1"/>
</dbReference>
<dbReference type="InterPro" id="IPR001173">
    <property type="entry name" value="Glyco_trans_2-like"/>
</dbReference>